<feature type="compositionally biased region" description="Polar residues" evidence="1">
    <location>
        <begin position="432"/>
        <end position="442"/>
    </location>
</feature>
<protein>
    <submittedName>
        <fullName evidence="3">Uncharacterized protein</fullName>
    </submittedName>
</protein>
<keyword evidence="2" id="KW-0812">Transmembrane</keyword>
<feature type="transmembrane region" description="Helical" evidence="2">
    <location>
        <begin position="145"/>
        <end position="166"/>
    </location>
</feature>
<feature type="transmembrane region" description="Helical" evidence="2">
    <location>
        <begin position="120"/>
        <end position="139"/>
    </location>
</feature>
<evidence type="ECO:0000313" key="3">
    <source>
        <dbReference type="EMBL" id="CDO57998.1"/>
    </source>
</evidence>
<reference evidence="3" key="1">
    <citation type="submission" date="2014-03" db="EMBL/GenBank/DDBJ databases">
        <authorList>
            <person name="Casaregola S."/>
        </authorList>
    </citation>
    <scope>NUCLEOTIDE SEQUENCE [LARGE SCALE GENOMIC DNA]</scope>
    <source>
        <strain evidence="3">CLIB 918</strain>
    </source>
</reference>
<keyword evidence="2" id="KW-1133">Transmembrane helix</keyword>
<feature type="compositionally biased region" description="Polar residues" evidence="1">
    <location>
        <begin position="410"/>
        <end position="423"/>
    </location>
</feature>
<sequence>MDLSLSVSQLVSSTLPAASLTPFAELDHFIALCETPARALPRSDSDQPHHTTIIQPQDLYIVVPKPPKHSKPIPTNVQDWQSMISQENTQEAGEMVVTHRTFSFAFLNPKIYINFIRMSIYPFIAGIILNIIRAIVSVLNMVKFLSVFFFSLAKAITMASFQVIVYIISSFLSFLKSILLLVVRVNLSIIGIISSIWRYIDSIPLINLYLKPIYYLGMLSAIVGSVIGISVGFIVLAIRYLIPTTSKKTKQEVVARNMIKSFKNSLSIQQHNLRQKLRVPSTTKIKQKERSDFNFTIMTSTAPEAVNSTAVPVNPISLSTTTTLNKKNNATSATTPLLGKHEACSSNHEEKSETVKTISLSSSFKTEQPISGLEFYGVYTEIPSITPPMYEDEDGYSSYFLRSAALEEPGQQTPATSPTLRSPTSEDRTAKNHNFGSKSMKQSKILPCGNENGNIDEDDDDDNTNFDTPKPPARKFIYKNSFESLAEESN</sequence>
<keyword evidence="2" id="KW-0472">Membrane</keyword>
<evidence type="ECO:0000313" key="4">
    <source>
        <dbReference type="Proteomes" id="UP000242525"/>
    </source>
</evidence>
<feature type="transmembrane region" description="Helical" evidence="2">
    <location>
        <begin position="212"/>
        <end position="242"/>
    </location>
</feature>
<keyword evidence="4" id="KW-1185">Reference proteome</keyword>
<evidence type="ECO:0000256" key="2">
    <source>
        <dbReference type="SAM" id="Phobius"/>
    </source>
</evidence>
<proteinExistence type="predicted"/>
<dbReference type="EMBL" id="CCBN010000028">
    <property type="protein sequence ID" value="CDO57998.1"/>
    <property type="molecule type" value="Genomic_DNA"/>
</dbReference>
<gene>
    <name evidence="3" type="ORF">BN980_GECA32s02870g</name>
</gene>
<dbReference type="AlphaFoldDB" id="A0A0J9XKP7"/>
<organism evidence="3 4">
    <name type="scientific">Geotrichum candidum</name>
    <name type="common">Oospora lactis</name>
    <name type="synonym">Dipodascus geotrichum</name>
    <dbReference type="NCBI Taxonomy" id="1173061"/>
    <lineage>
        <taxon>Eukaryota</taxon>
        <taxon>Fungi</taxon>
        <taxon>Dikarya</taxon>
        <taxon>Ascomycota</taxon>
        <taxon>Saccharomycotina</taxon>
        <taxon>Dipodascomycetes</taxon>
        <taxon>Dipodascales</taxon>
        <taxon>Dipodascaceae</taxon>
        <taxon>Geotrichum</taxon>
    </lineage>
</organism>
<feature type="region of interest" description="Disordered" evidence="1">
    <location>
        <begin position="407"/>
        <end position="477"/>
    </location>
</feature>
<dbReference type="Proteomes" id="UP000242525">
    <property type="component" value="Unassembled WGS sequence"/>
</dbReference>
<evidence type="ECO:0000256" key="1">
    <source>
        <dbReference type="SAM" id="MobiDB-lite"/>
    </source>
</evidence>
<name>A0A0J9XKP7_GEOCN</name>
<comment type="caution">
    <text evidence="3">The sequence shown here is derived from an EMBL/GenBank/DDBJ whole genome shotgun (WGS) entry which is preliminary data.</text>
</comment>
<feature type="transmembrane region" description="Helical" evidence="2">
    <location>
        <begin position="178"/>
        <end position="200"/>
    </location>
</feature>
<accession>A0A0J9XKP7</accession>
<feature type="compositionally biased region" description="Acidic residues" evidence="1">
    <location>
        <begin position="454"/>
        <end position="464"/>
    </location>
</feature>